<dbReference type="AlphaFoldDB" id="A0A1B7VQ71"/>
<evidence type="ECO:0000313" key="2">
    <source>
        <dbReference type="Proteomes" id="UP000092382"/>
    </source>
</evidence>
<dbReference type="STRING" id="1803587.GCA_001593825_03509"/>
<evidence type="ECO:0000313" key="1">
    <source>
        <dbReference type="EMBL" id="OBQ22775.1"/>
    </source>
</evidence>
<protein>
    <submittedName>
        <fullName evidence="1">Uncharacterized protein</fullName>
    </submittedName>
</protein>
<proteinExistence type="predicted"/>
<gene>
    <name evidence="1" type="ORF">AN481_15330</name>
</gene>
<reference evidence="1 2" key="1">
    <citation type="submission" date="2015-09" db="EMBL/GenBank/DDBJ databases">
        <title>Whole genome shotgun sequence assembly of Aphanizomenon flos-aquae UKL13.</title>
        <authorList>
            <person name="Driscoll C."/>
        </authorList>
    </citation>
    <scope>NUCLEOTIDE SEQUENCE [LARGE SCALE GENOMIC DNA]</scope>
    <source>
        <strain evidence="1">MDT13</strain>
    </source>
</reference>
<dbReference type="EMBL" id="LJOY01000060">
    <property type="protein sequence ID" value="OBQ22775.1"/>
    <property type="molecule type" value="Genomic_DNA"/>
</dbReference>
<sequence>MDVTQLSNTTIELSDITAWDKNGNKLLVSKVRARNIVEDITAKVEDILKFEYEHNQVIIPYAMTATREEIKIFQWDGEKLENVYTFPTHEVLSEYDPEFSHKKRIFEYYLETLVEGWLRDLADNWKTDNPPKSEELTQIGFVDKIADAAQ</sequence>
<organism evidence="1 2">
    <name type="scientific">Aphanizomenon flos-aquae LD13</name>
    <dbReference type="NCBI Taxonomy" id="1710894"/>
    <lineage>
        <taxon>Bacteria</taxon>
        <taxon>Bacillati</taxon>
        <taxon>Cyanobacteriota</taxon>
        <taxon>Cyanophyceae</taxon>
        <taxon>Nostocales</taxon>
        <taxon>Aphanizomenonaceae</taxon>
        <taxon>Aphanizomenon</taxon>
    </lineage>
</organism>
<comment type="caution">
    <text evidence="1">The sequence shown here is derived from an EMBL/GenBank/DDBJ whole genome shotgun (WGS) entry which is preliminary data.</text>
</comment>
<dbReference type="PATRIC" id="fig|1710894.3.peg.1635"/>
<dbReference type="Proteomes" id="UP000092382">
    <property type="component" value="Unassembled WGS sequence"/>
</dbReference>
<accession>A0A1B7VQ71</accession>
<name>A0A1B7VQ71_APHFL</name>